<feature type="transmembrane region" description="Helical" evidence="15">
    <location>
        <begin position="332"/>
        <end position="357"/>
    </location>
</feature>
<keyword evidence="6" id="KW-0769">Symport</keyword>
<dbReference type="RefSeq" id="XP_004384096.2">
    <property type="nucleotide sequence ID" value="XM_004384039.2"/>
</dbReference>
<dbReference type="FunFam" id="1.20.1250.20:FF:000003">
    <property type="entry name" value="Solute carrier family 17 member 3"/>
    <property type="match status" value="1"/>
</dbReference>
<keyword evidence="10 15" id="KW-0472">Membrane</keyword>
<dbReference type="GO" id="GO:0006820">
    <property type="term" value="P:monoatomic anion transport"/>
    <property type="evidence" value="ECO:0007669"/>
    <property type="project" value="TreeGrafter"/>
</dbReference>
<sequence>MSTAAEVRATEGDISNDSNLHTSQVEGFRKGVCSVRHGLSVILLLCNFAIYTQQMNISIAIPAMVNHTIPPSHPSASTERPPTDSQDYWNETLKEFKAVAPVYDWNPEIQGIVLSSLNYASFLAPLPTGYVAGIFGAKRVVGAGLFISSVLTLFIPLAADTGVTLLIVIRVAQGIAQVMVTTGQYSFWVKWAPPMERSQLVSIATSGIMLGSFIVFAVGGLLCQTIGWPYIFYIFGGIGCVCCLLWFPLVYDDPMNHPFISTGEKEYIMCALAQKDCSPSWSLPIKAMIKSLPLWAILVYSFCQYWTFYVVTVYRPTYINSVLQANLRDSGILSALPLIPGFICTILGGLLADYLLSRKILKLITIRKLFTAVGVLLPSLLNMSLYWVRSSTSTSVAFLMLSPAITGFCFSGAFVNILDIAPRYTSFLRGLSQVFAHTAGAISPTTTGFFISQDSELGWRNVFLLSAAINILGLIVYLIFSQADVQDWAKE</sequence>
<dbReference type="InterPro" id="IPR050382">
    <property type="entry name" value="MFS_Na/Anion_cotransporter"/>
</dbReference>
<feature type="transmembrane region" description="Helical" evidence="15">
    <location>
        <begin position="200"/>
        <end position="222"/>
    </location>
</feature>
<evidence type="ECO:0000256" key="6">
    <source>
        <dbReference type="ARBA" id="ARBA00022847"/>
    </source>
</evidence>
<keyword evidence="11" id="KW-0325">Glycoprotein</keyword>
<keyword evidence="9" id="KW-0406">Ion transport</keyword>
<keyword evidence="8" id="KW-0915">Sodium</keyword>
<dbReference type="PROSITE" id="PS50850">
    <property type="entry name" value="MFS"/>
    <property type="match status" value="1"/>
</dbReference>
<dbReference type="GO" id="GO:0044341">
    <property type="term" value="P:sodium-dependent phosphate transport"/>
    <property type="evidence" value="ECO:0007669"/>
    <property type="project" value="TreeGrafter"/>
</dbReference>
<dbReference type="KEGG" id="tmu:101360864"/>
<feature type="region of interest" description="Disordered" evidence="14">
    <location>
        <begin position="1"/>
        <end position="20"/>
    </location>
</feature>
<feature type="transmembrane region" description="Helical" evidence="15">
    <location>
        <begin position="394"/>
        <end position="418"/>
    </location>
</feature>
<dbReference type="GO" id="GO:0016324">
    <property type="term" value="C:apical plasma membrane"/>
    <property type="evidence" value="ECO:0007669"/>
    <property type="project" value="UniProtKB-SubCell"/>
</dbReference>
<evidence type="ECO:0000256" key="12">
    <source>
        <dbReference type="ARBA" id="ARBA00023201"/>
    </source>
</evidence>
<evidence type="ECO:0000256" key="9">
    <source>
        <dbReference type="ARBA" id="ARBA00023065"/>
    </source>
</evidence>
<proteinExistence type="inferred from homology"/>
<gene>
    <name evidence="18" type="primary">LOC101360864</name>
</gene>
<organism evidence="17 18">
    <name type="scientific">Trichechus manatus latirostris</name>
    <name type="common">Florida manatee</name>
    <dbReference type="NCBI Taxonomy" id="127582"/>
    <lineage>
        <taxon>Eukaryota</taxon>
        <taxon>Metazoa</taxon>
        <taxon>Chordata</taxon>
        <taxon>Craniata</taxon>
        <taxon>Vertebrata</taxon>
        <taxon>Euteleostomi</taxon>
        <taxon>Mammalia</taxon>
        <taxon>Eutheria</taxon>
        <taxon>Afrotheria</taxon>
        <taxon>Sirenia</taxon>
        <taxon>Trichechidae</taxon>
        <taxon>Trichechus</taxon>
    </lineage>
</organism>
<dbReference type="PANTHER" id="PTHR11662">
    <property type="entry name" value="SOLUTE CARRIER FAMILY 17"/>
    <property type="match status" value="1"/>
</dbReference>
<keyword evidence="12" id="KW-0739">Sodium transport</keyword>
<feature type="transmembrane region" description="Helical" evidence="15">
    <location>
        <begin position="369"/>
        <end position="388"/>
    </location>
</feature>
<accession>A0A2Y9DZ25</accession>
<evidence type="ECO:0000256" key="8">
    <source>
        <dbReference type="ARBA" id="ARBA00023053"/>
    </source>
</evidence>
<dbReference type="FunFam" id="1.20.1250.20:FF:000060">
    <property type="entry name" value="Solute carrier family 17 member 3"/>
    <property type="match status" value="1"/>
</dbReference>
<protein>
    <submittedName>
        <fullName evidence="18">Probable small intestine urate exporter</fullName>
    </submittedName>
</protein>
<comment type="catalytic activity">
    <reaction evidence="13">
        <text>3 Na(+)(out) + phosphate(out) = 3 Na(+)(in) + phosphate(in)</text>
        <dbReference type="Rhea" id="RHEA:71255"/>
        <dbReference type="ChEBI" id="CHEBI:29101"/>
        <dbReference type="ChEBI" id="CHEBI:43474"/>
    </reaction>
</comment>
<evidence type="ECO:0000256" key="1">
    <source>
        <dbReference type="ARBA" id="ARBA00004424"/>
    </source>
</evidence>
<evidence type="ECO:0000256" key="14">
    <source>
        <dbReference type="SAM" id="MobiDB-lite"/>
    </source>
</evidence>
<reference evidence="18" key="1">
    <citation type="submission" date="2025-08" db="UniProtKB">
        <authorList>
            <consortium name="RefSeq"/>
        </authorList>
    </citation>
    <scope>IDENTIFICATION</scope>
</reference>
<evidence type="ECO:0000256" key="10">
    <source>
        <dbReference type="ARBA" id="ARBA00023136"/>
    </source>
</evidence>
<feature type="transmembrane region" description="Helical" evidence="15">
    <location>
        <begin position="140"/>
        <end position="159"/>
    </location>
</feature>
<dbReference type="GO" id="GO:0015293">
    <property type="term" value="F:symporter activity"/>
    <property type="evidence" value="ECO:0007669"/>
    <property type="project" value="UniProtKB-KW"/>
</dbReference>
<evidence type="ECO:0000256" key="3">
    <source>
        <dbReference type="ARBA" id="ARBA00022448"/>
    </source>
</evidence>
<dbReference type="InterPro" id="IPR036259">
    <property type="entry name" value="MFS_trans_sf"/>
</dbReference>
<dbReference type="Pfam" id="PF07690">
    <property type="entry name" value="MFS_1"/>
    <property type="match status" value="1"/>
</dbReference>
<comment type="subcellular location">
    <subcellularLocation>
        <location evidence="1">Apical cell membrane</location>
        <topology evidence="1">Multi-pass membrane protein</topology>
    </subcellularLocation>
</comment>
<dbReference type="InterPro" id="IPR011701">
    <property type="entry name" value="MFS"/>
</dbReference>
<evidence type="ECO:0000256" key="15">
    <source>
        <dbReference type="SAM" id="Phobius"/>
    </source>
</evidence>
<dbReference type="GeneID" id="101360864"/>
<feature type="transmembrane region" description="Helical" evidence="15">
    <location>
        <begin position="430"/>
        <end position="451"/>
    </location>
</feature>
<evidence type="ECO:0000256" key="11">
    <source>
        <dbReference type="ARBA" id="ARBA00023180"/>
    </source>
</evidence>
<dbReference type="InterPro" id="IPR020846">
    <property type="entry name" value="MFS_dom"/>
</dbReference>
<feature type="transmembrane region" description="Helical" evidence="15">
    <location>
        <begin position="457"/>
        <end position="480"/>
    </location>
</feature>
<evidence type="ECO:0000256" key="2">
    <source>
        <dbReference type="ARBA" id="ARBA00008586"/>
    </source>
</evidence>
<keyword evidence="3" id="KW-0813">Transport</keyword>
<keyword evidence="17" id="KW-1185">Reference proteome</keyword>
<feature type="transmembrane region" description="Helical" evidence="15">
    <location>
        <begin position="228"/>
        <end position="251"/>
    </location>
</feature>
<evidence type="ECO:0000256" key="7">
    <source>
        <dbReference type="ARBA" id="ARBA00022989"/>
    </source>
</evidence>
<comment type="similarity">
    <text evidence="2">Belongs to the major facilitator superfamily. Sodium/anion cotransporter family.</text>
</comment>
<evidence type="ECO:0000256" key="5">
    <source>
        <dbReference type="ARBA" id="ARBA00022692"/>
    </source>
</evidence>
<evidence type="ECO:0000313" key="18">
    <source>
        <dbReference type="RefSeq" id="XP_004384096.2"/>
    </source>
</evidence>
<dbReference type="AlphaFoldDB" id="A0A2Y9DZ25"/>
<feature type="transmembrane region" description="Helical" evidence="15">
    <location>
        <begin position="292"/>
        <end position="312"/>
    </location>
</feature>
<dbReference type="PANTHER" id="PTHR11662:SF284">
    <property type="entry name" value="SMALL INTESTINE URATE EXPORTER-RELATED"/>
    <property type="match status" value="1"/>
</dbReference>
<dbReference type="STRING" id="127582.A0A2Y9DZ25"/>
<feature type="domain" description="Major facilitator superfamily (MFS) profile" evidence="16">
    <location>
        <begin position="39"/>
        <end position="485"/>
    </location>
</feature>
<dbReference type="Gene3D" id="1.20.1250.20">
    <property type="entry name" value="MFS general substrate transporter like domains"/>
    <property type="match status" value="2"/>
</dbReference>
<evidence type="ECO:0000256" key="4">
    <source>
        <dbReference type="ARBA" id="ARBA00022475"/>
    </source>
</evidence>
<keyword evidence="7 15" id="KW-1133">Transmembrane helix</keyword>
<evidence type="ECO:0000313" key="17">
    <source>
        <dbReference type="Proteomes" id="UP000248480"/>
    </source>
</evidence>
<dbReference type="InParanoid" id="A0A2Y9DZ25"/>
<feature type="transmembrane region" description="Helical" evidence="15">
    <location>
        <begin position="165"/>
        <end position="188"/>
    </location>
</feature>
<dbReference type="FunCoup" id="A0A2Y9DZ25">
    <property type="interactions" value="30"/>
</dbReference>
<evidence type="ECO:0000259" key="16">
    <source>
        <dbReference type="PROSITE" id="PS50850"/>
    </source>
</evidence>
<dbReference type="Proteomes" id="UP000248480">
    <property type="component" value="Unplaced"/>
</dbReference>
<name>A0A2Y9DZ25_TRIMA</name>
<keyword evidence="4" id="KW-1003">Cell membrane</keyword>
<keyword evidence="5 15" id="KW-0812">Transmembrane</keyword>
<dbReference type="CDD" id="cd17318">
    <property type="entry name" value="MFS_SLC17"/>
    <property type="match status" value="1"/>
</dbReference>
<dbReference type="SUPFAM" id="SSF103473">
    <property type="entry name" value="MFS general substrate transporter"/>
    <property type="match status" value="1"/>
</dbReference>
<evidence type="ECO:0000256" key="13">
    <source>
        <dbReference type="ARBA" id="ARBA00035839"/>
    </source>
</evidence>
<dbReference type="GO" id="GO:0006814">
    <property type="term" value="P:sodium ion transport"/>
    <property type="evidence" value="ECO:0007669"/>
    <property type="project" value="UniProtKB-KW"/>
</dbReference>